<feature type="compositionally biased region" description="Polar residues" evidence="1">
    <location>
        <begin position="1"/>
        <end position="14"/>
    </location>
</feature>
<reference evidence="2 3" key="1">
    <citation type="journal article" date="2022" name="bioRxiv">
        <title>Genomics of Preaxostyla Flagellates Illuminates Evolutionary Transitions and the Path Towards Mitochondrial Loss.</title>
        <authorList>
            <person name="Novak L.V.F."/>
            <person name="Treitli S.C."/>
            <person name="Pyrih J."/>
            <person name="Halakuc P."/>
            <person name="Pipaliya S.V."/>
            <person name="Vacek V."/>
            <person name="Brzon O."/>
            <person name="Soukal P."/>
            <person name="Eme L."/>
            <person name="Dacks J.B."/>
            <person name="Karnkowska A."/>
            <person name="Elias M."/>
            <person name="Hampl V."/>
        </authorList>
    </citation>
    <scope>NUCLEOTIDE SEQUENCE [LARGE SCALE GENOMIC DNA]</scope>
    <source>
        <strain evidence="2">NAU3</strain>
        <tissue evidence="2">Gut</tissue>
    </source>
</reference>
<dbReference type="Proteomes" id="UP001281761">
    <property type="component" value="Unassembled WGS sequence"/>
</dbReference>
<evidence type="ECO:0000313" key="2">
    <source>
        <dbReference type="EMBL" id="KAK2950889.1"/>
    </source>
</evidence>
<gene>
    <name evidence="2" type="ORF">BLNAU_14191</name>
</gene>
<feature type="region of interest" description="Disordered" evidence="1">
    <location>
        <begin position="1"/>
        <end position="169"/>
    </location>
</feature>
<feature type="compositionally biased region" description="Low complexity" evidence="1">
    <location>
        <begin position="245"/>
        <end position="258"/>
    </location>
</feature>
<feature type="compositionally biased region" description="Acidic residues" evidence="1">
    <location>
        <begin position="209"/>
        <end position="222"/>
    </location>
</feature>
<accession>A0ABQ9XJA3</accession>
<comment type="caution">
    <text evidence="2">The sequence shown here is derived from an EMBL/GenBank/DDBJ whole genome shotgun (WGS) entry which is preliminary data.</text>
</comment>
<feature type="compositionally biased region" description="Basic and acidic residues" evidence="1">
    <location>
        <begin position="189"/>
        <end position="208"/>
    </location>
</feature>
<organism evidence="2 3">
    <name type="scientific">Blattamonas nauphoetae</name>
    <dbReference type="NCBI Taxonomy" id="2049346"/>
    <lineage>
        <taxon>Eukaryota</taxon>
        <taxon>Metamonada</taxon>
        <taxon>Preaxostyla</taxon>
        <taxon>Oxymonadida</taxon>
        <taxon>Blattamonas</taxon>
    </lineage>
</organism>
<feature type="compositionally biased region" description="Basic and acidic residues" evidence="1">
    <location>
        <begin position="119"/>
        <end position="169"/>
    </location>
</feature>
<feature type="region of interest" description="Disordered" evidence="1">
    <location>
        <begin position="181"/>
        <end position="290"/>
    </location>
</feature>
<evidence type="ECO:0000313" key="3">
    <source>
        <dbReference type="Proteomes" id="UP001281761"/>
    </source>
</evidence>
<feature type="compositionally biased region" description="Basic residues" evidence="1">
    <location>
        <begin position="78"/>
        <end position="91"/>
    </location>
</feature>
<protein>
    <submittedName>
        <fullName evidence="2">Uncharacterized protein</fullName>
    </submittedName>
</protein>
<proteinExistence type="predicted"/>
<keyword evidence="3" id="KW-1185">Reference proteome</keyword>
<evidence type="ECO:0000256" key="1">
    <source>
        <dbReference type="SAM" id="MobiDB-lite"/>
    </source>
</evidence>
<sequence length="290" mass="33659">MSPRTTPQSSPTKSQNEKADNDLDVALNKLSTLDPKVSFSPYLQRTNAEQRAKQKAKGFQGTVMIAPILKELSNKEKEKKRKTAHKRKAPPRQKTNPEVDEEDKEKEGSGSANEQETDQTGKSEALEEDWVKVIREEKINQKADNAEEIRKDLKEKVLDIRRKREQHRHYLEICREEEMLSSILRHNRSPQEQKRLRELRKQRAQLEKEQEDNASEKDDSEGNDPPQNRDGSLDDEYDADRGQRTPTDLDTQPQTQTQDDVDEQLKEPQNEEMESESAKEQENEEQEEVG</sequence>
<dbReference type="EMBL" id="JARBJD010000128">
    <property type="protein sequence ID" value="KAK2950889.1"/>
    <property type="molecule type" value="Genomic_DNA"/>
</dbReference>
<name>A0ABQ9XJA3_9EUKA</name>